<comment type="caution">
    <text evidence="1">The sequence shown here is derived from an EMBL/GenBank/DDBJ whole genome shotgun (WGS) entry which is preliminary data.</text>
</comment>
<dbReference type="RefSeq" id="WP_208472310.1">
    <property type="nucleotide sequence ID" value="NZ_JAGFNS010000035.1"/>
</dbReference>
<evidence type="ECO:0000313" key="2">
    <source>
        <dbReference type="Proteomes" id="UP000679690"/>
    </source>
</evidence>
<reference evidence="1 2" key="1">
    <citation type="submission" date="2021-03" db="EMBL/GenBank/DDBJ databases">
        <title>Actinoplanes flavus sp. nov., a novel actinomycete isolated from Coconut Palm rhizosphere soil.</title>
        <authorList>
            <person name="Luo X."/>
        </authorList>
    </citation>
    <scope>NUCLEOTIDE SEQUENCE [LARGE SCALE GENOMIC DNA]</scope>
    <source>
        <strain evidence="1 2">NEAU-H7</strain>
    </source>
</reference>
<evidence type="ECO:0000313" key="1">
    <source>
        <dbReference type="EMBL" id="MBO3743151.1"/>
    </source>
</evidence>
<keyword evidence="2" id="KW-1185">Reference proteome</keyword>
<gene>
    <name evidence="1" type="ORF">J5X75_37205</name>
</gene>
<name>A0ABS3UX92_9ACTN</name>
<sequence>MSCLVTRQQPGRRGRSVTGVSGVDVSLAPVARYRCAGRRVASRYGDLQYCNLL</sequence>
<organism evidence="1 2">
    <name type="scientific">Actinoplanes flavus</name>
    <dbReference type="NCBI Taxonomy" id="2820290"/>
    <lineage>
        <taxon>Bacteria</taxon>
        <taxon>Bacillati</taxon>
        <taxon>Actinomycetota</taxon>
        <taxon>Actinomycetes</taxon>
        <taxon>Micromonosporales</taxon>
        <taxon>Micromonosporaceae</taxon>
        <taxon>Actinoplanes</taxon>
    </lineage>
</organism>
<protein>
    <submittedName>
        <fullName evidence="1">Uncharacterized protein</fullName>
    </submittedName>
</protein>
<dbReference type="EMBL" id="JAGFNS010000035">
    <property type="protein sequence ID" value="MBO3743151.1"/>
    <property type="molecule type" value="Genomic_DNA"/>
</dbReference>
<dbReference type="Proteomes" id="UP000679690">
    <property type="component" value="Unassembled WGS sequence"/>
</dbReference>
<proteinExistence type="predicted"/>
<accession>A0ABS3UX92</accession>